<dbReference type="InterPro" id="IPR036390">
    <property type="entry name" value="WH_DNA-bd_sf"/>
</dbReference>
<keyword evidence="2" id="KW-0238">DNA-binding</keyword>
<dbReference type="Proteomes" id="UP000559987">
    <property type="component" value="Unassembled WGS sequence"/>
</dbReference>
<feature type="domain" description="HTH crp-type" evidence="5">
    <location>
        <begin position="150"/>
        <end position="215"/>
    </location>
</feature>
<keyword evidence="3" id="KW-0804">Transcription</keyword>
<dbReference type="RefSeq" id="WP_183910517.1">
    <property type="nucleotide sequence ID" value="NZ_JACHXZ010000003.1"/>
</dbReference>
<evidence type="ECO:0000256" key="2">
    <source>
        <dbReference type="ARBA" id="ARBA00023125"/>
    </source>
</evidence>
<dbReference type="InterPro" id="IPR014710">
    <property type="entry name" value="RmlC-like_jellyroll"/>
</dbReference>
<keyword evidence="1" id="KW-0805">Transcription regulation</keyword>
<dbReference type="PANTHER" id="PTHR24567">
    <property type="entry name" value="CRP FAMILY TRANSCRIPTIONAL REGULATORY PROTEIN"/>
    <property type="match status" value="1"/>
</dbReference>
<dbReference type="GO" id="GO:0005829">
    <property type="term" value="C:cytosol"/>
    <property type="evidence" value="ECO:0007669"/>
    <property type="project" value="TreeGrafter"/>
</dbReference>
<evidence type="ECO:0000313" key="6">
    <source>
        <dbReference type="EMBL" id="MBB3169020.1"/>
    </source>
</evidence>
<dbReference type="SUPFAM" id="SSF51206">
    <property type="entry name" value="cAMP-binding domain-like"/>
    <property type="match status" value="1"/>
</dbReference>
<dbReference type="InterPro" id="IPR012318">
    <property type="entry name" value="HTH_CRP"/>
</dbReference>
<dbReference type="GO" id="GO:0003700">
    <property type="term" value="F:DNA-binding transcription factor activity"/>
    <property type="evidence" value="ECO:0007669"/>
    <property type="project" value="TreeGrafter"/>
</dbReference>
<reference evidence="6 7" key="1">
    <citation type="submission" date="2020-08" db="EMBL/GenBank/DDBJ databases">
        <title>Genomic Encyclopedia of Type Strains, Phase III (KMG-III): the genomes of soil and plant-associated and newly described type strains.</title>
        <authorList>
            <person name="Whitman W."/>
        </authorList>
    </citation>
    <scope>NUCLEOTIDE SEQUENCE [LARGE SCALE GENOMIC DNA]</scope>
    <source>
        <strain evidence="6 7">CECT 8571</strain>
    </source>
</reference>
<name>A0A839UR94_9GAMM</name>
<dbReference type="AlphaFoldDB" id="A0A839UR94"/>
<feature type="domain" description="Cyclic nucleotide-binding" evidence="4">
    <location>
        <begin position="31"/>
        <end position="117"/>
    </location>
</feature>
<gene>
    <name evidence="6" type="ORF">FHS30_002228</name>
</gene>
<protein>
    <submittedName>
        <fullName evidence="6">CRP-like cAMP-binding protein</fullName>
    </submittedName>
</protein>
<evidence type="ECO:0000259" key="5">
    <source>
        <dbReference type="Pfam" id="PF13545"/>
    </source>
</evidence>
<dbReference type="InterPro" id="IPR000595">
    <property type="entry name" value="cNMP-bd_dom"/>
</dbReference>
<dbReference type="PANTHER" id="PTHR24567:SF74">
    <property type="entry name" value="HTH-TYPE TRANSCRIPTIONAL REGULATOR ARCR"/>
    <property type="match status" value="1"/>
</dbReference>
<dbReference type="Gene3D" id="1.10.10.10">
    <property type="entry name" value="Winged helix-like DNA-binding domain superfamily/Winged helix DNA-binding domain"/>
    <property type="match status" value="1"/>
</dbReference>
<dbReference type="CDD" id="cd00038">
    <property type="entry name" value="CAP_ED"/>
    <property type="match status" value="1"/>
</dbReference>
<evidence type="ECO:0000256" key="3">
    <source>
        <dbReference type="ARBA" id="ARBA00023163"/>
    </source>
</evidence>
<dbReference type="Pfam" id="PF00027">
    <property type="entry name" value="cNMP_binding"/>
    <property type="match status" value="1"/>
</dbReference>
<dbReference type="GO" id="GO:0003677">
    <property type="term" value="F:DNA binding"/>
    <property type="evidence" value="ECO:0007669"/>
    <property type="project" value="UniProtKB-KW"/>
</dbReference>
<dbReference type="EMBL" id="JACHXZ010000003">
    <property type="protein sequence ID" value="MBB3169020.1"/>
    <property type="molecule type" value="Genomic_DNA"/>
</dbReference>
<keyword evidence="7" id="KW-1185">Reference proteome</keyword>
<proteinExistence type="predicted"/>
<dbReference type="Gene3D" id="2.60.120.10">
    <property type="entry name" value="Jelly Rolls"/>
    <property type="match status" value="1"/>
</dbReference>
<evidence type="ECO:0000259" key="4">
    <source>
        <dbReference type="Pfam" id="PF00027"/>
    </source>
</evidence>
<evidence type="ECO:0000313" key="7">
    <source>
        <dbReference type="Proteomes" id="UP000559987"/>
    </source>
</evidence>
<organism evidence="6 7">
    <name type="scientific">Simiduia aestuariiviva</name>
    <dbReference type="NCBI Taxonomy" id="1510459"/>
    <lineage>
        <taxon>Bacteria</taxon>
        <taxon>Pseudomonadati</taxon>
        <taxon>Pseudomonadota</taxon>
        <taxon>Gammaproteobacteria</taxon>
        <taxon>Cellvibrionales</taxon>
        <taxon>Cellvibrionaceae</taxon>
        <taxon>Simiduia</taxon>
    </lineage>
</organism>
<dbReference type="InterPro" id="IPR018490">
    <property type="entry name" value="cNMP-bd_dom_sf"/>
</dbReference>
<dbReference type="Pfam" id="PF13545">
    <property type="entry name" value="HTH_Crp_2"/>
    <property type="match status" value="1"/>
</dbReference>
<dbReference type="SUPFAM" id="SSF46785">
    <property type="entry name" value="Winged helix' DNA-binding domain"/>
    <property type="match status" value="1"/>
</dbReference>
<evidence type="ECO:0000256" key="1">
    <source>
        <dbReference type="ARBA" id="ARBA00023015"/>
    </source>
</evidence>
<dbReference type="InterPro" id="IPR050397">
    <property type="entry name" value="Env_Response_Regulators"/>
</dbReference>
<dbReference type="InterPro" id="IPR036388">
    <property type="entry name" value="WH-like_DNA-bd_sf"/>
</dbReference>
<sequence>MENLIPPANNHLIDALSRKVKDRLLTQCVRVTLVRGTVIYEPDTPYQYVYFPLSGMSSFNATDADHRPMSIELIGREGMLGAAVVLGVCDARFQCIALVSGEAMRISVSRFRKTLLENFGLDKSIKHYISQLMNELGQSIVCVQYHSVEARFARWLLEASDQCPGEELHFTHVAIAQLMGVRRSGVSIAAHNFRSQSLISYARGKLLILNRKGLIEKSCDCYLAAA</sequence>
<accession>A0A839UR94</accession>
<comment type="caution">
    <text evidence="6">The sequence shown here is derived from an EMBL/GenBank/DDBJ whole genome shotgun (WGS) entry which is preliminary data.</text>
</comment>